<dbReference type="GO" id="GO:0005737">
    <property type="term" value="C:cytoplasm"/>
    <property type="evidence" value="ECO:0007669"/>
    <property type="project" value="UniProtKB-SubCell"/>
</dbReference>
<sequence>MADKEPKIDLNDKDLASRNPITGMGLNGDGVGGLKPKIAKSRAGNPVTGEGYSSGHTDMEVLRKISRRPGPLSN</sequence>
<evidence type="ECO:0000256" key="1">
    <source>
        <dbReference type="ARBA" id="ARBA00004123"/>
    </source>
</evidence>
<gene>
    <name evidence="8" type="primary">LOC111591867</name>
</gene>
<keyword evidence="4" id="KW-0597">Phosphoprotein</keyword>
<dbReference type="Pfam" id="PF17054">
    <property type="entry name" value="JUPITER"/>
    <property type="match status" value="1"/>
</dbReference>
<dbReference type="InterPro" id="IPR033335">
    <property type="entry name" value="JUPITER"/>
</dbReference>
<evidence type="ECO:0000256" key="3">
    <source>
        <dbReference type="ARBA" id="ARBA00022490"/>
    </source>
</evidence>
<evidence type="ECO:0000256" key="6">
    <source>
        <dbReference type="SAM" id="MobiDB-lite"/>
    </source>
</evidence>
<proteinExistence type="predicted"/>
<name>A0A6J1L8R4_DROHY</name>
<evidence type="ECO:0000256" key="5">
    <source>
        <dbReference type="ARBA" id="ARBA00023242"/>
    </source>
</evidence>
<dbReference type="OrthoDB" id="6367565at2759"/>
<keyword evidence="7" id="KW-1185">Reference proteome</keyword>
<dbReference type="Proteomes" id="UP000504633">
    <property type="component" value="Unplaced"/>
</dbReference>
<evidence type="ECO:0000256" key="4">
    <source>
        <dbReference type="ARBA" id="ARBA00022553"/>
    </source>
</evidence>
<keyword evidence="3" id="KW-0963">Cytoplasm</keyword>
<accession>A0A6J1L8R4</accession>
<protein>
    <submittedName>
        <fullName evidence="8">Microtubule-associated protein Jupiter-like</fullName>
    </submittedName>
</protein>
<dbReference type="OMA" id="SGHTDME"/>
<dbReference type="RefSeq" id="XP_023159517.1">
    <property type="nucleotide sequence ID" value="XM_023303749.2"/>
</dbReference>
<evidence type="ECO:0000256" key="2">
    <source>
        <dbReference type="ARBA" id="ARBA00004496"/>
    </source>
</evidence>
<dbReference type="GeneID" id="111591867"/>
<keyword evidence="5" id="KW-0539">Nucleus</keyword>
<feature type="compositionally biased region" description="Basic and acidic residues" evidence="6">
    <location>
        <begin position="1"/>
        <end position="16"/>
    </location>
</feature>
<evidence type="ECO:0000313" key="8">
    <source>
        <dbReference type="RefSeq" id="XP_023159517.1"/>
    </source>
</evidence>
<comment type="subcellular location">
    <subcellularLocation>
        <location evidence="2">Cytoplasm</location>
    </subcellularLocation>
    <subcellularLocation>
        <location evidence="1">Nucleus</location>
    </subcellularLocation>
</comment>
<dbReference type="KEGG" id="dhe:111591867"/>
<feature type="region of interest" description="Disordered" evidence="6">
    <location>
        <begin position="1"/>
        <end position="74"/>
    </location>
</feature>
<reference evidence="8" key="1">
    <citation type="submission" date="2025-08" db="UniProtKB">
        <authorList>
            <consortium name="RefSeq"/>
        </authorList>
    </citation>
    <scope>IDENTIFICATION</scope>
    <source>
        <strain evidence="8">15085-1641.00</strain>
        <tissue evidence="8">Whole body</tissue>
    </source>
</reference>
<organism evidence="7 8">
    <name type="scientific">Drosophila hydei</name>
    <name type="common">Fruit fly</name>
    <dbReference type="NCBI Taxonomy" id="7224"/>
    <lineage>
        <taxon>Eukaryota</taxon>
        <taxon>Metazoa</taxon>
        <taxon>Ecdysozoa</taxon>
        <taxon>Arthropoda</taxon>
        <taxon>Hexapoda</taxon>
        <taxon>Insecta</taxon>
        <taxon>Pterygota</taxon>
        <taxon>Neoptera</taxon>
        <taxon>Endopterygota</taxon>
        <taxon>Diptera</taxon>
        <taxon>Brachycera</taxon>
        <taxon>Muscomorpha</taxon>
        <taxon>Ephydroidea</taxon>
        <taxon>Drosophilidae</taxon>
        <taxon>Drosophila</taxon>
    </lineage>
</organism>
<evidence type="ECO:0000313" key="7">
    <source>
        <dbReference type="Proteomes" id="UP000504633"/>
    </source>
</evidence>
<dbReference type="GO" id="GO:0005634">
    <property type="term" value="C:nucleus"/>
    <property type="evidence" value="ECO:0007669"/>
    <property type="project" value="UniProtKB-SubCell"/>
</dbReference>
<dbReference type="AlphaFoldDB" id="A0A6J1L8R4"/>